<dbReference type="RefSeq" id="WP_378110224.1">
    <property type="nucleotide sequence ID" value="NZ_JBHSNC010000010.1"/>
</dbReference>
<dbReference type="Gene3D" id="1.10.357.10">
    <property type="entry name" value="Tetracycline Repressor, domain 2"/>
    <property type="match status" value="1"/>
</dbReference>
<evidence type="ECO:0000259" key="3">
    <source>
        <dbReference type="PROSITE" id="PS50977"/>
    </source>
</evidence>
<dbReference type="Proteomes" id="UP001596108">
    <property type="component" value="Unassembled WGS sequence"/>
</dbReference>
<feature type="DNA-binding region" description="H-T-H motif" evidence="2">
    <location>
        <begin position="41"/>
        <end position="60"/>
    </location>
</feature>
<dbReference type="PROSITE" id="PS50977">
    <property type="entry name" value="HTH_TETR_2"/>
    <property type="match status" value="1"/>
</dbReference>
<feature type="domain" description="HTH tetR-type" evidence="3">
    <location>
        <begin position="18"/>
        <end position="78"/>
    </location>
</feature>
<dbReference type="SUPFAM" id="SSF46689">
    <property type="entry name" value="Homeodomain-like"/>
    <property type="match status" value="1"/>
</dbReference>
<name>A0ABW0QU97_9BACL</name>
<dbReference type="PRINTS" id="PR00455">
    <property type="entry name" value="HTHTETR"/>
</dbReference>
<dbReference type="Pfam" id="PF22604">
    <property type="entry name" value="TetR_HI_0893_C"/>
    <property type="match status" value="1"/>
</dbReference>
<reference evidence="5" key="1">
    <citation type="journal article" date="2019" name="Int. J. Syst. Evol. Microbiol.">
        <title>The Global Catalogue of Microorganisms (GCM) 10K type strain sequencing project: providing services to taxonomists for standard genome sequencing and annotation.</title>
        <authorList>
            <consortium name="The Broad Institute Genomics Platform"/>
            <consortium name="The Broad Institute Genome Sequencing Center for Infectious Disease"/>
            <person name="Wu L."/>
            <person name="Ma J."/>
        </authorList>
    </citation>
    <scope>NUCLEOTIDE SEQUENCE [LARGE SCALE GENOMIC DNA]</scope>
    <source>
        <strain evidence="5">CGMCC 1.18578</strain>
    </source>
</reference>
<dbReference type="InterPro" id="IPR054422">
    <property type="entry name" value="TetR-like_HI_0893_C"/>
</dbReference>
<dbReference type="InterPro" id="IPR050624">
    <property type="entry name" value="HTH-type_Tx_Regulator"/>
</dbReference>
<proteinExistence type="predicted"/>
<dbReference type="InterPro" id="IPR009057">
    <property type="entry name" value="Homeodomain-like_sf"/>
</dbReference>
<keyword evidence="5" id="KW-1185">Reference proteome</keyword>
<accession>A0ABW0QU97</accession>
<comment type="caution">
    <text evidence="4">The sequence shown here is derived from an EMBL/GenBank/DDBJ whole genome shotgun (WGS) entry which is preliminary data.</text>
</comment>
<evidence type="ECO:0000256" key="2">
    <source>
        <dbReference type="PROSITE-ProRule" id="PRU00335"/>
    </source>
</evidence>
<protein>
    <submittedName>
        <fullName evidence="4">TetR/AcrR family transcriptional regulator</fullName>
    </submittedName>
</protein>
<dbReference type="PANTHER" id="PTHR43479:SF11">
    <property type="entry name" value="ACREF_ENVCD OPERON REPRESSOR-RELATED"/>
    <property type="match status" value="1"/>
</dbReference>
<dbReference type="EMBL" id="JBHSNC010000010">
    <property type="protein sequence ID" value="MFC5528390.1"/>
    <property type="molecule type" value="Genomic_DNA"/>
</dbReference>
<sequence>MTLIERSFNIGSMRHKDENKSESIFNAAIQLINEHGLAETSMSKIAKKAGVSSSTIYVYFENKEDMLNKLYLSIKKKMSLEVFYDYDDSLSLQSAFEHALRKYINFILTNKDEFLFLEQFSNSPLLHKLSLKEGLDFFEPIFNLLEKGKIQNVFKQVDTNLLHMFMFIPAMQYVKIYIGGQIEFKQENLNELIQMTWDALKA</sequence>
<gene>
    <name evidence="4" type="ORF">ACFPQ4_02855</name>
</gene>
<dbReference type="InterPro" id="IPR001647">
    <property type="entry name" value="HTH_TetR"/>
</dbReference>
<dbReference type="PANTHER" id="PTHR43479">
    <property type="entry name" value="ACREF/ENVCD OPERON REPRESSOR-RELATED"/>
    <property type="match status" value="1"/>
</dbReference>
<dbReference type="Pfam" id="PF00440">
    <property type="entry name" value="TetR_N"/>
    <property type="match status" value="1"/>
</dbReference>
<evidence type="ECO:0000313" key="4">
    <source>
        <dbReference type="EMBL" id="MFC5528390.1"/>
    </source>
</evidence>
<keyword evidence="1 2" id="KW-0238">DNA-binding</keyword>
<evidence type="ECO:0000256" key="1">
    <source>
        <dbReference type="ARBA" id="ARBA00023125"/>
    </source>
</evidence>
<organism evidence="4 5">
    <name type="scientific">Cohnella yongneupensis</name>
    <dbReference type="NCBI Taxonomy" id="425006"/>
    <lineage>
        <taxon>Bacteria</taxon>
        <taxon>Bacillati</taxon>
        <taxon>Bacillota</taxon>
        <taxon>Bacilli</taxon>
        <taxon>Bacillales</taxon>
        <taxon>Paenibacillaceae</taxon>
        <taxon>Cohnella</taxon>
    </lineage>
</organism>
<evidence type="ECO:0000313" key="5">
    <source>
        <dbReference type="Proteomes" id="UP001596108"/>
    </source>
</evidence>